<protein>
    <recommendedName>
        <fullName evidence="3">EF-hand domain-containing protein</fullName>
    </recommendedName>
</protein>
<accession>A0A4T0X671</accession>
<proteinExistence type="predicted"/>
<organism evidence="1 2">
    <name type="scientific">Pichia inconspicua</name>
    <dbReference type="NCBI Taxonomy" id="52247"/>
    <lineage>
        <taxon>Eukaryota</taxon>
        <taxon>Fungi</taxon>
        <taxon>Dikarya</taxon>
        <taxon>Ascomycota</taxon>
        <taxon>Saccharomycotina</taxon>
        <taxon>Pichiomycetes</taxon>
        <taxon>Pichiales</taxon>
        <taxon>Pichiaceae</taxon>
        <taxon>Pichia</taxon>
    </lineage>
</organism>
<reference evidence="1 2" key="1">
    <citation type="journal article" date="2019" name="Front. Genet.">
        <title>Whole-Genome Sequencing of the Opportunistic Yeast Pathogen Candida inconspicua Uncovers Its Hybrid Origin.</title>
        <authorList>
            <person name="Mixao V."/>
            <person name="Hansen A.P."/>
            <person name="Saus E."/>
            <person name="Boekhout T."/>
            <person name="Lass-Florl C."/>
            <person name="Gabaldon T."/>
        </authorList>
    </citation>
    <scope>NUCLEOTIDE SEQUENCE [LARGE SCALE GENOMIC DNA]</scope>
    <source>
        <strain evidence="1 2">CBS 180</strain>
    </source>
</reference>
<comment type="caution">
    <text evidence="1">The sequence shown here is derived from an EMBL/GenBank/DDBJ whole genome shotgun (WGS) entry which is preliminary data.</text>
</comment>
<dbReference type="InterPro" id="IPR011992">
    <property type="entry name" value="EF-hand-dom_pair"/>
</dbReference>
<dbReference type="SUPFAM" id="SSF47473">
    <property type="entry name" value="EF-hand"/>
    <property type="match status" value="1"/>
</dbReference>
<dbReference type="STRING" id="52247.A0A4T0X671"/>
<dbReference type="Proteomes" id="UP000307173">
    <property type="component" value="Unassembled WGS sequence"/>
</dbReference>
<dbReference type="SUPFAM" id="SSF47923">
    <property type="entry name" value="Ypt/Rab-GAP domain of gyp1p"/>
    <property type="match status" value="1"/>
</dbReference>
<dbReference type="EMBL" id="SELW01000056">
    <property type="protein sequence ID" value="TID31006.1"/>
    <property type="molecule type" value="Genomic_DNA"/>
</dbReference>
<evidence type="ECO:0008006" key="3">
    <source>
        <dbReference type="Google" id="ProtNLM"/>
    </source>
</evidence>
<dbReference type="Gene3D" id="1.10.472.80">
    <property type="entry name" value="Ypt/Rab-GAP domain of gyp1p, domain 3"/>
    <property type="match status" value="1"/>
</dbReference>
<sequence>MPLVYAFRVIDGVFLNGIKTLFQVALAIIKVNSNSLLKCRDDGECIAIFKDYFASLDEVDEINEGAKKKFDMLWEVALNDFSVIDEKVIEKSRNMYKDEVFKGIDLFVKRAEIRNLPKLYHINSAQISNIYDRYYRILLADNNGPNRGNLEMDLNSFKLFMSEIVPWVDIKQDSKDQDIFLRRLYDAWSNEAGEMSLESLALGLDKMVDPDLMNLLSTFFSLYDPHKTGRIPKETVLELAEDLIFITTPWREGLIFDSIAN</sequence>
<evidence type="ECO:0000313" key="1">
    <source>
        <dbReference type="EMBL" id="TID31006.1"/>
    </source>
</evidence>
<dbReference type="InterPro" id="IPR035969">
    <property type="entry name" value="Rab-GAP_TBC_sf"/>
</dbReference>
<gene>
    <name evidence="1" type="ORF">CANINC_000404</name>
</gene>
<evidence type="ECO:0000313" key="2">
    <source>
        <dbReference type="Proteomes" id="UP000307173"/>
    </source>
</evidence>
<name>A0A4T0X671_9ASCO</name>
<dbReference type="AlphaFoldDB" id="A0A4T0X671"/>
<feature type="non-terminal residue" evidence="1">
    <location>
        <position position="261"/>
    </location>
</feature>
<keyword evidence="2" id="KW-1185">Reference proteome</keyword>
<dbReference type="OrthoDB" id="17687at2759"/>
<dbReference type="Gene3D" id="1.10.238.10">
    <property type="entry name" value="EF-hand"/>
    <property type="match status" value="1"/>
</dbReference>